<proteinExistence type="predicted"/>
<organism evidence="1 2">
    <name type="scientific">Kaistia dalseonensis</name>
    <dbReference type="NCBI Taxonomy" id="410840"/>
    <lineage>
        <taxon>Bacteria</taxon>
        <taxon>Pseudomonadati</taxon>
        <taxon>Pseudomonadota</taxon>
        <taxon>Alphaproteobacteria</taxon>
        <taxon>Hyphomicrobiales</taxon>
        <taxon>Kaistiaceae</taxon>
        <taxon>Kaistia</taxon>
    </lineage>
</organism>
<dbReference type="EMBL" id="JAUSVO010000003">
    <property type="protein sequence ID" value="MDQ0438378.1"/>
    <property type="molecule type" value="Genomic_DNA"/>
</dbReference>
<dbReference type="Proteomes" id="UP001241603">
    <property type="component" value="Unassembled WGS sequence"/>
</dbReference>
<evidence type="ECO:0000313" key="2">
    <source>
        <dbReference type="Proteomes" id="UP001241603"/>
    </source>
</evidence>
<reference evidence="1 2" key="1">
    <citation type="submission" date="2023-07" db="EMBL/GenBank/DDBJ databases">
        <title>Genomic Encyclopedia of Type Strains, Phase IV (KMG-IV): sequencing the most valuable type-strain genomes for metagenomic binning, comparative biology and taxonomic classification.</title>
        <authorList>
            <person name="Goeker M."/>
        </authorList>
    </citation>
    <scope>NUCLEOTIDE SEQUENCE [LARGE SCALE GENOMIC DNA]</scope>
    <source>
        <strain evidence="1 2">B6-8</strain>
    </source>
</reference>
<keyword evidence="2" id="KW-1185">Reference proteome</keyword>
<protein>
    <submittedName>
        <fullName evidence="1">Uncharacterized protein</fullName>
    </submittedName>
</protein>
<comment type="caution">
    <text evidence="1">The sequence shown here is derived from an EMBL/GenBank/DDBJ whole genome shotgun (WGS) entry which is preliminary data.</text>
</comment>
<gene>
    <name evidence="1" type="ORF">QO014_002770</name>
</gene>
<accession>A0ABU0H7U3</accession>
<evidence type="ECO:0000313" key="1">
    <source>
        <dbReference type="EMBL" id="MDQ0438378.1"/>
    </source>
</evidence>
<dbReference type="RefSeq" id="WP_266349266.1">
    <property type="nucleotide sequence ID" value="NZ_JAPKNG010000003.1"/>
</dbReference>
<name>A0ABU0H7U3_9HYPH</name>
<sequence>MGFGITEENLVAYEPVPVADTFVTGMLPVEDLGGLFRITLFSDRRDAAGGTERMIVSRLLMSRQTLESWSLAVFKALGEAEQRAGLAQH</sequence>